<proteinExistence type="predicted"/>
<dbReference type="RefSeq" id="WP_135083881.1">
    <property type="nucleotide sequence ID" value="NZ_SPDV01000005.1"/>
</dbReference>
<reference evidence="1 2" key="1">
    <citation type="submission" date="2019-03" db="EMBL/GenBank/DDBJ databases">
        <title>Genome sequence of Sphingomonas sp. 17J27-24.</title>
        <authorList>
            <person name="Kim M."/>
            <person name="Maeng S."/>
            <person name="Sathiyaraj S."/>
        </authorList>
    </citation>
    <scope>NUCLEOTIDE SEQUENCE [LARGE SCALE GENOMIC DNA]</scope>
    <source>
        <strain evidence="1 2">17J27-24</strain>
    </source>
</reference>
<accession>A0A4Y8ZUB7</accession>
<name>A0A4Y8ZUB7_9SPHN</name>
<organism evidence="1 2">
    <name type="scientific">Sphingomonas parva</name>
    <dbReference type="NCBI Taxonomy" id="2555898"/>
    <lineage>
        <taxon>Bacteria</taxon>
        <taxon>Pseudomonadati</taxon>
        <taxon>Pseudomonadota</taxon>
        <taxon>Alphaproteobacteria</taxon>
        <taxon>Sphingomonadales</taxon>
        <taxon>Sphingomonadaceae</taxon>
        <taxon>Sphingomonas</taxon>
    </lineage>
</organism>
<protein>
    <recommendedName>
        <fullName evidence="3">Flagellar basal body-associated FliL family protein</fullName>
    </recommendedName>
</protein>
<evidence type="ECO:0000313" key="1">
    <source>
        <dbReference type="EMBL" id="TFI59600.1"/>
    </source>
</evidence>
<evidence type="ECO:0000313" key="2">
    <source>
        <dbReference type="Proteomes" id="UP000298213"/>
    </source>
</evidence>
<comment type="caution">
    <text evidence="1">The sequence shown here is derived from an EMBL/GenBank/DDBJ whole genome shotgun (WGS) entry which is preliminary data.</text>
</comment>
<dbReference type="AlphaFoldDB" id="A0A4Y8ZUB7"/>
<gene>
    <name evidence="1" type="ORF">E2493_03765</name>
</gene>
<sequence>MRKFLLLLSVSIIGLGVGGGAAWGTSMLLGPPAPAEPSGEAAFVPAGKVLAPLVFADGRLSGYVSFNLELEVEADSAEMVQTRLPLLLNAINMRTYKTPMAAGPDGMLADLGVFRKVVMDAAEESLGKGVIRRAAITQATPV</sequence>
<keyword evidence="2" id="KW-1185">Reference proteome</keyword>
<dbReference type="Proteomes" id="UP000298213">
    <property type="component" value="Unassembled WGS sequence"/>
</dbReference>
<dbReference type="OrthoDB" id="7502927at2"/>
<evidence type="ECO:0008006" key="3">
    <source>
        <dbReference type="Google" id="ProtNLM"/>
    </source>
</evidence>
<dbReference type="EMBL" id="SPDV01000005">
    <property type="protein sequence ID" value="TFI59600.1"/>
    <property type="molecule type" value="Genomic_DNA"/>
</dbReference>